<keyword evidence="1" id="KW-0472">Membrane</keyword>
<keyword evidence="3" id="KW-1185">Reference proteome</keyword>
<feature type="transmembrane region" description="Helical" evidence="1">
    <location>
        <begin position="51"/>
        <end position="70"/>
    </location>
</feature>
<keyword evidence="1" id="KW-0812">Transmembrane</keyword>
<gene>
    <name evidence="2" type="ORF">IEQ34_002429</name>
</gene>
<feature type="transmembrane region" description="Helical" evidence="1">
    <location>
        <begin position="21"/>
        <end position="45"/>
    </location>
</feature>
<proteinExistence type="predicted"/>
<name>A0AAV7HJU5_DENCH</name>
<comment type="caution">
    <text evidence="2">The sequence shown here is derived from an EMBL/GenBank/DDBJ whole genome shotgun (WGS) entry which is preliminary data.</text>
</comment>
<reference evidence="2 3" key="1">
    <citation type="journal article" date="2021" name="Hortic Res">
        <title>Chromosome-scale assembly of the Dendrobium chrysotoxum genome enhances the understanding of orchid evolution.</title>
        <authorList>
            <person name="Zhang Y."/>
            <person name="Zhang G.Q."/>
            <person name="Zhang D."/>
            <person name="Liu X.D."/>
            <person name="Xu X.Y."/>
            <person name="Sun W.H."/>
            <person name="Yu X."/>
            <person name="Zhu X."/>
            <person name="Wang Z.W."/>
            <person name="Zhao X."/>
            <person name="Zhong W.Y."/>
            <person name="Chen H."/>
            <person name="Yin W.L."/>
            <person name="Huang T."/>
            <person name="Niu S.C."/>
            <person name="Liu Z.J."/>
        </authorList>
    </citation>
    <scope>NUCLEOTIDE SEQUENCE [LARGE SCALE GENOMIC DNA]</scope>
    <source>
        <strain evidence="2">Lindl</strain>
    </source>
</reference>
<dbReference type="Proteomes" id="UP000775213">
    <property type="component" value="Unassembled WGS sequence"/>
</dbReference>
<keyword evidence="1" id="KW-1133">Transmembrane helix</keyword>
<evidence type="ECO:0000313" key="2">
    <source>
        <dbReference type="EMBL" id="KAH0469197.1"/>
    </source>
</evidence>
<organism evidence="2 3">
    <name type="scientific">Dendrobium chrysotoxum</name>
    <name type="common">Orchid</name>
    <dbReference type="NCBI Taxonomy" id="161865"/>
    <lineage>
        <taxon>Eukaryota</taxon>
        <taxon>Viridiplantae</taxon>
        <taxon>Streptophyta</taxon>
        <taxon>Embryophyta</taxon>
        <taxon>Tracheophyta</taxon>
        <taxon>Spermatophyta</taxon>
        <taxon>Magnoliopsida</taxon>
        <taxon>Liliopsida</taxon>
        <taxon>Asparagales</taxon>
        <taxon>Orchidaceae</taxon>
        <taxon>Epidendroideae</taxon>
        <taxon>Malaxideae</taxon>
        <taxon>Dendrobiinae</taxon>
        <taxon>Dendrobium</taxon>
    </lineage>
</organism>
<dbReference type="EMBL" id="JAGFBR010000003">
    <property type="protein sequence ID" value="KAH0469197.1"/>
    <property type="molecule type" value="Genomic_DNA"/>
</dbReference>
<evidence type="ECO:0000256" key="1">
    <source>
        <dbReference type="SAM" id="Phobius"/>
    </source>
</evidence>
<sequence>MMPSEKSDQRKKVSDTFREKAAENAVIKMTASGFILTSTSLAIIWPQSIGIFSFIIIAIIIITFIICYFLPWRNREQGIDEVTLESYPKVMYSEDEVGSTSNDTVCTICLSDYECRDVTTITKLRA</sequence>
<accession>A0AAV7HJU5</accession>
<evidence type="ECO:0000313" key="3">
    <source>
        <dbReference type="Proteomes" id="UP000775213"/>
    </source>
</evidence>
<protein>
    <submittedName>
        <fullName evidence="2">Uncharacterized protein</fullName>
    </submittedName>
</protein>
<dbReference type="AlphaFoldDB" id="A0AAV7HJU5"/>